<dbReference type="AlphaFoldDB" id="A0A412IJD8"/>
<dbReference type="EMBL" id="QRVK01000044">
    <property type="protein sequence ID" value="RGS37499.1"/>
    <property type="molecule type" value="Genomic_DNA"/>
</dbReference>
<proteinExistence type="predicted"/>
<dbReference type="InterPro" id="IPR016431">
    <property type="entry name" value="Pyrv-formate_lyase-activ_prd"/>
</dbReference>
<dbReference type="GO" id="GO:0051536">
    <property type="term" value="F:iron-sulfur cluster binding"/>
    <property type="evidence" value="ECO:0007669"/>
    <property type="project" value="UniProtKB-KW"/>
</dbReference>
<feature type="domain" description="Radical SAM core" evidence="6">
    <location>
        <begin position="64"/>
        <end position="181"/>
    </location>
</feature>
<keyword evidence="2 5" id="KW-0479">Metal-binding</keyword>
<comment type="cofactor">
    <cofactor evidence="5">
        <name>[4Fe-4S] cluster</name>
        <dbReference type="ChEBI" id="CHEBI:49883"/>
    </cofactor>
    <text evidence="5">Binds 1 [4Fe-4S] cluster. The cluster is coordinated with 3 cysteines and an exchangeable S-adenosyl-L-methionine.</text>
</comment>
<comment type="caution">
    <text evidence="7">The sequence shown here is derived from an EMBL/GenBank/DDBJ whole genome shotgun (WGS) entry which is preliminary data.</text>
</comment>
<dbReference type="PANTHER" id="PTHR43075:SF1">
    <property type="entry name" value="FORMATE LYASE ACTIVATING ENZYME, PUTATIVE (AFU_ORTHOLOGUE AFUA_2G15630)-RELATED"/>
    <property type="match status" value="1"/>
</dbReference>
<dbReference type="SFLD" id="SFLDS00029">
    <property type="entry name" value="Radical_SAM"/>
    <property type="match status" value="1"/>
</dbReference>
<feature type="binding site" evidence="5">
    <location>
        <position position="75"/>
    </location>
    <ligand>
        <name>[4Fe-4S] cluster</name>
        <dbReference type="ChEBI" id="CHEBI:49883"/>
        <note>4Fe-4S-S-AdoMet</note>
    </ligand>
</feature>
<accession>A0A412IJD8</accession>
<dbReference type="SFLD" id="SFLDG01099">
    <property type="entry name" value="Uncharacterised_Radical_SAM_Su"/>
    <property type="match status" value="1"/>
</dbReference>
<evidence type="ECO:0000256" key="3">
    <source>
        <dbReference type="ARBA" id="ARBA00023004"/>
    </source>
</evidence>
<keyword evidence="1 5" id="KW-0949">S-adenosyl-L-methionine</keyword>
<sequence length="308" mass="34456">MEVSMDIEKMLEKCILCPRKCGVNRTNGSTGACHTGEKVRVSRAALHMWEEPCISGENGSGAVFFSGCALGCCFCQNKDISRGRAGKEISIERLCNIFFELMDKGANNINLVTPDHYIPQIVSAIDMARKRNFHLPFVYNCSGYETADMILMLDGYIDVYLPDFKFMSPEIASRYCNTPDYASYAKQSIAEMVRQCGGAKTNFNQYGIMQKGVIVRHLQLPGHIADSKSVITYLYNTYGDDIYISIMNQYTPMEGIEEDFPELGHKIAPEEYDELVDYAIDIGVENGFIQEGDTADESFIPAFDNEGV</sequence>
<feature type="binding site" evidence="5">
    <location>
        <position position="72"/>
    </location>
    <ligand>
        <name>[4Fe-4S] cluster</name>
        <dbReference type="ChEBI" id="CHEBI:49883"/>
        <note>4Fe-4S-S-AdoMet</note>
    </ligand>
</feature>
<evidence type="ECO:0000256" key="5">
    <source>
        <dbReference type="PIRSR" id="PIRSR004869-50"/>
    </source>
</evidence>
<dbReference type="PIRSF" id="PIRSF004869">
    <property type="entry name" value="PflX_prd"/>
    <property type="match status" value="1"/>
</dbReference>
<protein>
    <submittedName>
        <fullName evidence="7">Radical SAM protein</fullName>
    </submittedName>
</protein>
<dbReference type="PANTHER" id="PTHR43075">
    <property type="entry name" value="FORMATE LYASE ACTIVATING ENZYME, PUTATIVE (AFU_ORTHOLOGUE AFUA_2G15630)-RELATED"/>
    <property type="match status" value="1"/>
</dbReference>
<dbReference type="InterPro" id="IPR007197">
    <property type="entry name" value="rSAM"/>
</dbReference>
<evidence type="ECO:0000256" key="1">
    <source>
        <dbReference type="ARBA" id="ARBA00022691"/>
    </source>
</evidence>
<organism evidence="7 8">
    <name type="scientific">Coprococcus eutactus</name>
    <dbReference type="NCBI Taxonomy" id="33043"/>
    <lineage>
        <taxon>Bacteria</taxon>
        <taxon>Bacillati</taxon>
        <taxon>Bacillota</taxon>
        <taxon>Clostridia</taxon>
        <taxon>Lachnospirales</taxon>
        <taxon>Lachnospiraceae</taxon>
        <taxon>Coprococcus</taxon>
    </lineage>
</organism>
<gene>
    <name evidence="7" type="ORF">DWX94_12290</name>
</gene>
<evidence type="ECO:0000313" key="8">
    <source>
        <dbReference type="Proteomes" id="UP000283295"/>
    </source>
</evidence>
<dbReference type="OrthoDB" id="9781783at2"/>
<reference evidence="7 8" key="1">
    <citation type="submission" date="2018-08" db="EMBL/GenBank/DDBJ databases">
        <title>A genome reference for cultivated species of the human gut microbiota.</title>
        <authorList>
            <person name="Zou Y."/>
            <person name="Xue W."/>
            <person name="Luo G."/>
        </authorList>
    </citation>
    <scope>NUCLEOTIDE SEQUENCE [LARGE SCALE GENOMIC DNA]</scope>
    <source>
        <strain evidence="7 8">AF22-21</strain>
    </source>
</reference>
<dbReference type="InterPro" id="IPR013785">
    <property type="entry name" value="Aldolase_TIM"/>
</dbReference>
<name>A0A412IJD8_9FIRM</name>
<evidence type="ECO:0000313" key="7">
    <source>
        <dbReference type="EMBL" id="RGS37499.1"/>
    </source>
</evidence>
<keyword evidence="4 5" id="KW-0411">Iron-sulfur</keyword>
<dbReference type="GO" id="GO:0046872">
    <property type="term" value="F:metal ion binding"/>
    <property type="evidence" value="ECO:0007669"/>
    <property type="project" value="UniProtKB-KW"/>
</dbReference>
<dbReference type="SUPFAM" id="SSF102114">
    <property type="entry name" value="Radical SAM enzymes"/>
    <property type="match status" value="1"/>
</dbReference>
<keyword evidence="3 5" id="KW-0408">Iron</keyword>
<dbReference type="Gene3D" id="3.20.20.70">
    <property type="entry name" value="Aldolase class I"/>
    <property type="match status" value="1"/>
</dbReference>
<evidence type="ECO:0000259" key="6">
    <source>
        <dbReference type="Pfam" id="PF04055"/>
    </source>
</evidence>
<dbReference type="InterPro" id="IPR040085">
    <property type="entry name" value="MJ0674-like"/>
</dbReference>
<dbReference type="GO" id="GO:0003824">
    <property type="term" value="F:catalytic activity"/>
    <property type="evidence" value="ECO:0007669"/>
    <property type="project" value="InterPro"/>
</dbReference>
<dbReference type="InterPro" id="IPR058240">
    <property type="entry name" value="rSAM_sf"/>
</dbReference>
<evidence type="ECO:0000256" key="4">
    <source>
        <dbReference type="ARBA" id="ARBA00023014"/>
    </source>
</evidence>
<feature type="binding site" evidence="5">
    <location>
        <position position="68"/>
    </location>
    <ligand>
        <name>[4Fe-4S] cluster</name>
        <dbReference type="ChEBI" id="CHEBI:49883"/>
        <note>4Fe-4S-S-AdoMet</note>
    </ligand>
</feature>
<dbReference type="Pfam" id="PF04055">
    <property type="entry name" value="Radical_SAM"/>
    <property type="match status" value="1"/>
</dbReference>
<dbReference type="Proteomes" id="UP000283295">
    <property type="component" value="Unassembled WGS sequence"/>
</dbReference>
<evidence type="ECO:0000256" key="2">
    <source>
        <dbReference type="ARBA" id="ARBA00022723"/>
    </source>
</evidence>